<protein>
    <submittedName>
        <fullName evidence="1">Ty1-copia retrotransposon protein</fullName>
    </submittedName>
</protein>
<evidence type="ECO:0000313" key="1">
    <source>
        <dbReference type="EMBL" id="KAA3483146.1"/>
    </source>
</evidence>
<organism evidence="1 2">
    <name type="scientific">Gossypium australe</name>
    <dbReference type="NCBI Taxonomy" id="47621"/>
    <lineage>
        <taxon>Eukaryota</taxon>
        <taxon>Viridiplantae</taxon>
        <taxon>Streptophyta</taxon>
        <taxon>Embryophyta</taxon>
        <taxon>Tracheophyta</taxon>
        <taxon>Spermatophyta</taxon>
        <taxon>Magnoliopsida</taxon>
        <taxon>eudicotyledons</taxon>
        <taxon>Gunneridae</taxon>
        <taxon>Pentapetalae</taxon>
        <taxon>rosids</taxon>
        <taxon>malvids</taxon>
        <taxon>Malvales</taxon>
        <taxon>Malvaceae</taxon>
        <taxon>Malvoideae</taxon>
        <taxon>Gossypium</taxon>
    </lineage>
</organism>
<dbReference type="Proteomes" id="UP000325315">
    <property type="component" value="Unassembled WGS sequence"/>
</dbReference>
<name>A0A5B6WPG7_9ROSI</name>
<dbReference type="OrthoDB" id="1714144at2759"/>
<keyword evidence="2" id="KW-1185">Reference proteome</keyword>
<dbReference type="AlphaFoldDB" id="A0A5B6WPG7"/>
<dbReference type="PANTHER" id="PTHR47592">
    <property type="entry name" value="PBF68 PROTEIN"/>
    <property type="match status" value="1"/>
</dbReference>
<gene>
    <name evidence="1" type="ORF">EPI10_005340</name>
</gene>
<reference evidence="2" key="1">
    <citation type="journal article" date="2019" name="Plant Biotechnol. J.">
        <title>Genome sequencing of the Australian wild diploid species Gossypium australe highlights disease resistance and delayed gland morphogenesis.</title>
        <authorList>
            <person name="Cai Y."/>
            <person name="Cai X."/>
            <person name="Wang Q."/>
            <person name="Wang P."/>
            <person name="Zhang Y."/>
            <person name="Cai C."/>
            <person name="Xu Y."/>
            <person name="Wang K."/>
            <person name="Zhou Z."/>
            <person name="Wang C."/>
            <person name="Geng S."/>
            <person name="Li B."/>
            <person name="Dong Q."/>
            <person name="Hou Y."/>
            <person name="Wang H."/>
            <person name="Ai P."/>
            <person name="Liu Z."/>
            <person name="Yi F."/>
            <person name="Sun M."/>
            <person name="An G."/>
            <person name="Cheng J."/>
            <person name="Zhang Y."/>
            <person name="Shi Q."/>
            <person name="Xie Y."/>
            <person name="Shi X."/>
            <person name="Chang Y."/>
            <person name="Huang F."/>
            <person name="Chen Y."/>
            <person name="Hong S."/>
            <person name="Mi L."/>
            <person name="Sun Q."/>
            <person name="Zhang L."/>
            <person name="Zhou B."/>
            <person name="Peng R."/>
            <person name="Zhang X."/>
            <person name="Liu F."/>
        </authorList>
    </citation>
    <scope>NUCLEOTIDE SEQUENCE [LARGE SCALE GENOMIC DNA]</scope>
    <source>
        <strain evidence="2">cv. PA1801</strain>
    </source>
</reference>
<sequence>MSVTMNKYIPDLSKFEPLDGTIYRHWSQRTIIFFEQLEVNYILFNPPVAKELSDSATVIKDSDADATTKAKFDKDNRMVRGHMLSYMANNLFDLFVKNKSTKSIWDTLEKKLHACKKLVFDILVEGMKMYGILQTNILIEKLPKSWSDYCNLLKHKKRDISLEELISHMKIEEVNCLKDKALVTSSEFRLKANLMESGFVNLVENNVEWIVDVGASKHFWANREMFTEFENAAEGEQVYMDIKLVLESDKLVPSRNGDYVGKGYLGGGLFVIETMFNNNNKSTTSAYIVESIDM</sequence>
<dbReference type="PANTHER" id="PTHR47592:SF30">
    <property type="entry name" value="CCHC-TYPE DOMAIN-CONTAINING PROTEIN"/>
    <property type="match status" value="1"/>
</dbReference>
<proteinExistence type="predicted"/>
<evidence type="ECO:0000313" key="2">
    <source>
        <dbReference type="Proteomes" id="UP000325315"/>
    </source>
</evidence>
<comment type="caution">
    <text evidence="1">The sequence shown here is derived from an EMBL/GenBank/DDBJ whole genome shotgun (WGS) entry which is preliminary data.</text>
</comment>
<accession>A0A5B6WPG7</accession>
<dbReference type="EMBL" id="SMMG02000002">
    <property type="protein sequence ID" value="KAA3483146.1"/>
    <property type="molecule type" value="Genomic_DNA"/>
</dbReference>